<dbReference type="AlphaFoldDB" id="A0A4S3KJ52"/>
<feature type="transmembrane region" description="Helical" evidence="2">
    <location>
        <begin position="422"/>
        <end position="440"/>
    </location>
</feature>
<comment type="caution">
    <text evidence="4">The sequence shown here is derived from an EMBL/GenBank/DDBJ whole genome shotgun (WGS) entry which is preliminary data.</text>
</comment>
<feature type="transmembrane region" description="Helical" evidence="2">
    <location>
        <begin position="446"/>
        <end position="465"/>
    </location>
</feature>
<dbReference type="InterPro" id="IPR001736">
    <property type="entry name" value="PLipase_D/transphosphatidylase"/>
</dbReference>
<dbReference type="PANTHER" id="PTHR21248">
    <property type="entry name" value="CARDIOLIPIN SYNTHASE"/>
    <property type="match status" value="1"/>
</dbReference>
<dbReference type="EMBL" id="MWQO01000045">
    <property type="protein sequence ID" value="THD08797.1"/>
    <property type="molecule type" value="Genomic_DNA"/>
</dbReference>
<keyword evidence="5" id="KW-1185">Reference proteome</keyword>
<evidence type="ECO:0000313" key="5">
    <source>
        <dbReference type="Proteomes" id="UP000307749"/>
    </source>
</evidence>
<dbReference type="PROSITE" id="PS50035">
    <property type="entry name" value="PLD"/>
    <property type="match status" value="1"/>
</dbReference>
<evidence type="ECO:0000256" key="1">
    <source>
        <dbReference type="SAM" id="MobiDB-lite"/>
    </source>
</evidence>
<feature type="region of interest" description="Disordered" evidence="1">
    <location>
        <begin position="374"/>
        <end position="394"/>
    </location>
</feature>
<keyword evidence="2" id="KW-1133">Transmembrane helix</keyword>
<reference evidence="4 5" key="1">
    <citation type="submission" date="2017-02" db="EMBL/GenBank/DDBJ databases">
        <title>Whole genome sequencing of Metallibacterium scheffleri DSM 24874 (T).</title>
        <authorList>
            <person name="Kumar S."/>
            <person name="Patil P."/>
            <person name="Patil P.B."/>
        </authorList>
    </citation>
    <scope>NUCLEOTIDE SEQUENCE [LARGE SCALE GENOMIC DNA]</scope>
    <source>
        <strain evidence="4 5">DSM 24874</strain>
    </source>
</reference>
<accession>A0A4S3KJ52</accession>
<evidence type="ECO:0000313" key="4">
    <source>
        <dbReference type="EMBL" id="THD08797.1"/>
    </source>
</evidence>
<dbReference type="CDD" id="cd09110">
    <property type="entry name" value="PLDc_CLS_1"/>
    <property type="match status" value="1"/>
</dbReference>
<dbReference type="Proteomes" id="UP000307749">
    <property type="component" value="Unassembled WGS sequence"/>
</dbReference>
<proteinExistence type="predicted"/>
<keyword evidence="2" id="KW-0472">Membrane</keyword>
<dbReference type="PANTHER" id="PTHR21248:SF22">
    <property type="entry name" value="PHOSPHOLIPASE D"/>
    <property type="match status" value="1"/>
</dbReference>
<protein>
    <submittedName>
        <fullName evidence="4">Cardiolipin synthase B</fullName>
    </submittedName>
</protein>
<feature type="domain" description="PLD phosphodiesterase" evidence="3">
    <location>
        <begin position="308"/>
        <end position="335"/>
    </location>
</feature>
<dbReference type="GO" id="GO:0032049">
    <property type="term" value="P:cardiolipin biosynthetic process"/>
    <property type="evidence" value="ECO:0007669"/>
    <property type="project" value="UniProtKB-ARBA"/>
</dbReference>
<dbReference type="OrthoDB" id="9762009at2"/>
<dbReference type="InterPro" id="IPR025202">
    <property type="entry name" value="PLD-like_dom"/>
</dbReference>
<evidence type="ECO:0000259" key="3">
    <source>
        <dbReference type="PROSITE" id="PS50035"/>
    </source>
</evidence>
<dbReference type="SUPFAM" id="SSF56024">
    <property type="entry name" value="Phospholipase D/nuclease"/>
    <property type="match status" value="2"/>
</dbReference>
<name>A0A4S3KJ52_9GAMM</name>
<dbReference type="Pfam" id="PF13091">
    <property type="entry name" value="PLDc_2"/>
    <property type="match status" value="1"/>
</dbReference>
<dbReference type="STRING" id="993689.GCA_002077135_02444"/>
<gene>
    <name evidence="4" type="ORF">B1806_12700</name>
</gene>
<sequence length="483" mass="51776">MNQANASAAPHALTPALRLIAGQVLSRAAGAPLITGNRVQLLIDGAQHFEAWAAMIESARDYVLLENYIIADDIVGRRFRDLLVARARAGVQVALIHDWFGTFGNAKHAFFEPLRAAGIAVRVFNPPRLDSPLGWIGRDHRKLLVVDGRIGSLSGVCVAAKWLGDAAHGIPPWRDTGLLIEGPAVADLEAAFRESWGGMGPALEFAAAPVPAAQGEVALRVIATVPAQAAMYQLEQLIAAMATRTLWISDAYFVGVPTYVRGLAAAAADGVDVRLLVPGNNNLPAVAALSRAGFRPLLEAGIRVFEWNGSMMHAKTAVADGRWARVGSSNLNLSSWLANCELDAAIEDIGIAEQMQEHYLRDLDNATELLLAGRRPRPQGERRRSARGGSSSRAAATALRLANTVGAAIANRRVLADSERGVLSLAGIALLLLAALGAWWPRVLAWPLALFAAWLGASLLWKRILRQREARRRAAAATRVPEK</sequence>
<dbReference type="GO" id="GO:0030572">
    <property type="term" value="F:phosphatidyltransferase activity"/>
    <property type="evidence" value="ECO:0007669"/>
    <property type="project" value="UniProtKB-ARBA"/>
</dbReference>
<keyword evidence="2" id="KW-0812">Transmembrane</keyword>
<dbReference type="Gene3D" id="3.30.870.10">
    <property type="entry name" value="Endonuclease Chain A"/>
    <property type="match status" value="2"/>
</dbReference>
<evidence type="ECO:0000256" key="2">
    <source>
        <dbReference type="SAM" id="Phobius"/>
    </source>
</evidence>
<dbReference type="RefSeq" id="WP_081128086.1">
    <property type="nucleotide sequence ID" value="NZ_LDOS01000002.1"/>
</dbReference>
<organism evidence="4 5">
    <name type="scientific">Metallibacterium scheffleri</name>
    <dbReference type="NCBI Taxonomy" id="993689"/>
    <lineage>
        <taxon>Bacteria</taxon>
        <taxon>Pseudomonadati</taxon>
        <taxon>Pseudomonadota</taxon>
        <taxon>Gammaproteobacteria</taxon>
        <taxon>Lysobacterales</taxon>
        <taxon>Rhodanobacteraceae</taxon>
        <taxon>Metallibacterium</taxon>
    </lineage>
</organism>